<protein>
    <submittedName>
        <fullName evidence="2">Uncharacterized protein</fullName>
    </submittedName>
</protein>
<comment type="caution">
    <text evidence="2">The sequence shown here is derived from an EMBL/GenBank/DDBJ whole genome shotgun (WGS) entry which is preliminary data.</text>
</comment>
<dbReference type="Proteomes" id="UP000315252">
    <property type="component" value="Unassembled WGS sequence"/>
</dbReference>
<gene>
    <name evidence="2" type="ORF">FKG95_23135</name>
</gene>
<keyword evidence="1" id="KW-0472">Membrane</keyword>
<accession>A0A545TF22</accession>
<evidence type="ECO:0000313" key="3">
    <source>
        <dbReference type="Proteomes" id="UP000315252"/>
    </source>
</evidence>
<reference evidence="2 3" key="1">
    <citation type="submission" date="2019-06" db="EMBL/GenBank/DDBJ databases">
        <title>Whole genome sequence for Rhodospirillaceae sp. R148.</title>
        <authorList>
            <person name="Wang G."/>
        </authorList>
    </citation>
    <scope>NUCLEOTIDE SEQUENCE [LARGE SCALE GENOMIC DNA]</scope>
    <source>
        <strain evidence="2 3">R148</strain>
    </source>
</reference>
<keyword evidence="3" id="KW-1185">Reference proteome</keyword>
<dbReference type="AlphaFoldDB" id="A0A545TF22"/>
<proteinExistence type="predicted"/>
<dbReference type="EMBL" id="VHSH01000009">
    <property type="protein sequence ID" value="TQV75808.1"/>
    <property type="molecule type" value="Genomic_DNA"/>
</dbReference>
<sequence>MIALLIPLFMAAGSAALFAGVIVHNQMSPSYQTALTVPITNIAILIVALTSLAMSVSAHQMAENPALTKPTLMFSIAYFACVAALVPLSTMGYLSKL</sequence>
<evidence type="ECO:0000256" key="1">
    <source>
        <dbReference type="SAM" id="Phobius"/>
    </source>
</evidence>
<organism evidence="2 3">
    <name type="scientific">Denitrobaculum tricleocarpae</name>
    <dbReference type="NCBI Taxonomy" id="2591009"/>
    <lineage>
        <taxon>Bacteria</taxon>
        <taxon>Pseudomonadati</taxon>
        <taxon>Pseudomonadota</taxon>
        <taxon>Alphaproteobacteria</taxon>
        <taxon>Rhodospirillales</taxon>
        <taxon>Rhodospirillaceae</taxon>
        <taxon>Denitrobaculum</taxon>
    </lineage>
</organism>
<feature type="transmembrane region" description="Helical" evidence="1">
    <location>
        <begin position="35"/>
        <end position="59"/>
    </location>
</feature>
<evidence type="ECO:0000313" key="2">
    <source>
        <dbReference type="EMBL" id="TQV75808.1"/>
    </source>
</evidence>
<keyword evidence="1" id="KW-0812">Transmembrane</keyword>
<feature type="transmembrane region" description="Helical" evidence="1">
    <location>
        <begin position="71"/>
        <end position="94"/>
    </location>
</feature>
<keyword evidence="1" id="KW-1133">Transmembrane helix</keyword>
<dbReference type="RefSeq" id="WP_142898795.1">
    <property type="nucleotide sequence ID" value="NZ_ML660060.1"/>
</dbReference>
<name>A0A545TF22_9PROT</name>